<accession>A0A1M7HVT3</accession>
<organism evidence="2 3">
    <name type="scientific">Xylanibacter ruminicola</name>
    <name type="common">Prevotella ruminicola</name>
    <dbReference type="NCBI Taxonomy" id="839"/>
    <lineage>
        <taxon>Bacteria</taxon>
        <taxon>Pseudomonadati</taxon>
        <taxon>Bacteroidota</taxon>
        <taxon>Bacteroidia</taxon>
        <taxon>Bacteroidales</taxon>
        <taxon>Prevotellaceae</taxon>
        <taxon>Xylanibacter</taxon>
    </lineage>
</organism>
<gene>
    <name evidence="2" type="ORF">SAMN04488494_1694</name>
</gene>
<name>A0A1M7HVT3_XYLRU</name>
<dbReference type="Proteomes" id="UP000184280">
    <property type="component" value="Unassembled WGS sequence"/>
</dbReference>
<feature type="signal peptide" evidence="1">
    <location>
        <begin position="1"/>
        <end position="26"/>
    </location>
</feature>
<keyword evidence="1" id="KW-0732">Signal</keyword>
<dbReference type="AlphaFoldDB" id="A0A1M7HVT3"/>
<evidence type="ECO:0000313" key="2">
    <source>
        <dbReference type="EMBL" id="SHM32509.1"/>
    </source>
</evidence>
<sequence>MITINFRRTICIALTAFSLVSCSSNNEDIVDNNDPTNKGEVAVPEEETITNLSADMPLAAKEYLGSGYDITGPYLSNECLRENVIDLNKIEPDEMTSIVASSGTGSLVSGIGYSWTFLDGLRRAQGFTLEGEPGDVYFAGTLTSNPLFKESKERGDNYSFMMYMDRYTVYEKKMLIPTERYIDRILTDDFKQALENESAERIVERFGTHVLKRALMGINILSLYRSGLKENTNDDDCFLCSMFRRMNEIYTPIYWNITDSKATKGGALSVQFHGGNTQLLSTEFAQLPLSKEKSSKAIAEWWNQANNDNLSLVLLSGDDVIPIYQLITNKTKSTEVQRAVKAYIHSHQL</sequence>
<reference evidence="2 3" key="1">
    <citation type="submission" date="2016-11" db="EMBL/GenBank/DDBJ databases">
        <authorList>
            <person name="Jaros S."/>
            <person name="Januszkiewicz K."/>
            <person name="Wedrychowicz H."/>
        </authorList>
    </citation>
    <scope>NUCLEOTIDE SEQUENCE [LARGE SCALE GENOMIC DNA]</scope>
    <source>
        <strain evidence="2 3">BPI-34</strain>
    </source>
</reference>
<dbReference type="PROSITE" id="PS51257">
    <property type="entry name" value="PROKAR_LIPOPROTEIN"/>
    <property type="match status" value="1"/>
</dbReference>
<evidence type="ECO:0000256" key="1">
    <source>
        <dbReference type="SAM" id="SignalP"/>
    </source>
</evidence>
<proteinExistence type="predicted"/>
<evidence type="ECO:0000313" key="3">
    <source>
        <dbReference type="Proteomes" id="UP000184280"/>
    </source>
</evidence>
<dbReference type="EMBL" id="FRCJ01000003">
    <property type="protein sequence ID" value="SHM32509.1"/>
    <property type="molecule type" value="Genomic_DNA"/>
</dbReference>
<dbReference type="RefSeq" id="WP_073044459.1">
    <property type="nucleotide sequence ID" value="NZ_FRCJ01000003.1"/>
</dbReference>
<feature type="chain" id="PRO_5012884323" evidence="1">
    <location>
        <begin position="27"/>
        <end position="349"/>
    </location>
</feature>
<protein>
    <submittedName>
        <fullName evidence="2">MAC/Perforin domain-containing protein</fullName>
    </submittedName>
</protein>
<dbReference type="OrthoDB" id="1038436at2"/>